<keyword evidence="2" id="KW-1185">Reference proteome</keyword>
<proteinExistence type="predicted"/>
<dbReference type="EMBL" id="AVOT02045048">
    <property type="protein sequence ID" value="MBW0540389.1"/>
    <property type="molecule type" value="Genomic_DNA"/>
</dbReference>
<gene>
    <name evidence="1" type="ORF">O181_080104</name>
</gene>
<evidence type="ECO:0000313" key="2">
    <source>
        <dbReference type="Proteomes" id="UP000765509"/>
    </source>
</evidence>
<protein>
    <submittedName>
        <fullName evidence="1">Uncharacterized protein</fullName>
    </submittedName>
</protein>
<sequence length="112" mass="12859">MNLKDDIQTETRLITEKMDNVNGSNLNIPKLSTPFYHIEILVKTKEELTRPSISELSQNDNSQVLVKEAPQLKELPTLRGEGECDHIPFIKKIDMFEEDYAIPDEFITAILN</sequence>
<organism evidence="1 2">
    <name type="scientific">Austropuccinia psidii MF-1</name>
    <dbReference type="NCBI Taxonomy" id="1389203"/>
    <lineage>
        <taxon>Eukaryota</taxon>
        <taxon>Fungi</taxon>
        <taxon>Dikarya</taxon>
        <taxon>Basidiomycota</taxon>
        <taxon>Pucciniomycotina</taxon>
        <taxon>Pucciniomycetes</taxon>
        <taxon>Pucciniales</taxon>
        <taxon>Sphaerophragmiaceae</taxon>
        <taxon>Austropuccinia</taxon>
    </lineage>
</organism>
<dbReference type="AlphaFoldDB" id="A0A9Q3FJR7"/>
<comment type="caution">
    <text evidence="1">The sequence shown here is derived from an EMBL/GenBank/DDBJ whole genome shotgun (WGS) entry which is preliminary data.</text>
</comment>
<dbReference type="Proteomes" id="UP000765509">
    <property type="component" value="Unassembled WGS sequence"/>
</dbReference>
<reference evidence="1" key="1">
    <citation type="submission" date="2021-03" db="EMBL/GenBank/DDBJ databases">
        <title>Draft genome sequence of rust myrtle Austropuccinia psidii MF-1, a brazilian biotype.</title>
        <authorList>
            <person name="Quecine M.C."/>
            <person name="Pachon D.M.R."/>
            <person name="Bonatelli M.L."/>
            <person name="Correr F.H."/>
            <person name="Franceschini L.M."/>
            <person name="Leite T.F."/>
            <person name="Margarido G.R.A."/>
            <person name="Almeida C.A."/>
            <person name="Ferrarezi J.A."/>
            <person name="Labate C.A."/>
        </authorList>
    </citation>
    <scope>NUCLEOTIDE SEQUENCE</scope>
    <source>
        <strain evidence="1">MF-1</strain>
    </source>
</reference>
<accession>A0A9Q3FJR7</accession>
<evidence type="ECO:0000313" key="1">
    <source>
        <dbReference type="EMBL" id="MBW0540389.1"/>
    </source>
</evidence>
<name>A0A9Q3FJR7_9BASI</name>